<proteinExistence type="predicted"/>
<organism evidence="1 2">
    <name type="scientific">Streptomyces carpinensis</name>
    <dbReference type="NCBI Taxonomy" id="66369"/>
    <lineage>
        <taxon>Bacteria</taxon>
        <taxon>Bacillati</taxon>
        <taxon>Actinomycetota</taxon>
        <taxon>Actinomycetes</taxon>
        <taxon>Kitasatosporales</taxon>
        <taxon>Streptomycetaceae</taxon>
        <taxon>Streptomyces</taxon>
    </lineage>
</organism>
<dbReference type="RefSeq" id="WP_086723360.1">
    <property type="nucleotide sequence ID" value="NZ_MUBM01000030.1"/>
</dbReference>
<reference evidence="1 2" key="1">
    <citation type="submission" date="2024-06" db="EMBL/GenBank/DDBJ databases">
        <title>The Natural Products Discovery Center: Release of the First 8490 Sequenced Strains for Exploring Actinobacteria Biosynthetic Diversity.</title>
        <authorList>
            <person name="Kalkreuter E."/>
            <person name="Kautsar S.A."/>
            <person name="Yang D."/>
            <person name="Bader C.D."/>
            <person name="Teijaro C.N."/>
            <person name="Fluegel L."/>
            <person name="Davis C.M."/>
            <person name="Simpson J.R."/>
            <person name="Lauterbach L."/>
            <person name="Steele A.D."/>
            <person name="Gui C."/>
            <person name="Meng S."/>
            <person name="Li G."/>
            <person name="Viehrig K."/>
            <person name="Ye F."/>
            <person name="Su P."/>
            <person name="Kiefer A.F."/>
            <person name="Nichols A."/>
            <person name="Cepeda A.J."/>
            <person name="Yan W."/>
            <person name="Fan B."/>
            <person name="Jiang Y."/>
            <person name="Adhikari A."/>
            <person name="Zheng C.-J."/>
            <person name="Schuster L."/>
            <person name="Cowan T.M."/>
            <person name="Smanski M.J."/>
            <person name="Chevrette M.G."/>
            <person name="De Carvalho L.P.S."/>
            <person name="Shen B."/>
        </authorList>
    </citation>
    <scope>NUCLEOTIDE SEQUENCE [LARGE SCALE GENOMIC DNA]</scope>
    <source>
        <strain evidence="1 2">NPDC000634</strain>
    </source>
</reference>
<gene>
    <name evidence="1" type="ORF">ABT317_04185</name>
</gene>
<dbReference type="EMBL" id="JBEPCU010000032">
    <property type="protein sequence ID" value="MER6976254.1"/>
    <property type="molecule type" value="Genomic_DNA"/>
</dbReference>
<sequence length="214" mass="23328">MISQSIIDAQVAALLEGVPDGADLDEQQVILINYALRAGAAALDPAGALEWQNRALAAGISGEQLHEAVTLMSSIGVHTFFESSRQLARAAVPPEDWGPLDEERQQLWDKYVGSSTYWTAMEEEIPGFLESLLRMSPLVFGEFIRYVGIPFRTRLFSNLTKELISMAADACPAHQYLPGMRMHLKNAIRGGAGRLAIEHTMRIAAQSPGHVGVA</sequence>
<dbReference type="Proteomes" id="UP001458415">
    <property type="component" value="Unassembled WGS sequence"/>
</dbReference>
<accession>A0ABV1VWF8</accession>
<evidence type="ECO:0000313" key="2">
    <source>
        <dbReference type="Proteomes" id="UP001458415"/>
    </source>
</evidence>
<name>A0ABV1VWF8_9ACTN</name>
<dbReference type="InterPro" id="IPR029032">
    <property type="entry name" value="AhpD-like"/>
</dbReference>
<keyword evidence="2" id="KW-1185">Reference proteome</keyword>
<dbReference type="SUPFAM" id="SSF69118">
    <property type="entry name" value="AhpD-like"/>
    <property type="match status" value="1"/>
</dbReference>
<protein>
    <recommendedName>
        <fullName evidence="3">Carboxymuconolactone decarboxylase family protein</fullName>
    </recommendedName>
</protein>
<dbReference type="Gene3D" id="1.20.1290.10">
    <property type="entry name" value="AhpD-like"/>
    <property type="match status" value="1"/>
</dbReference>
<evidence type="ECO:0008006" key="3">
    <source>
        <dbReference type="Google" id="ProtNLM"/>
    </source>
</evidence>
<comment type="caution">
    <text evidence="1">The sequence shown here is derived from an EMBL/GenBank/DDBJ whole genome shotgun (WGS) entry which is preliminary data.</text>
</comment>
<evidence type="ECO:0000313" key="1">
    <source>
        <dbReference type="EMBL" id="MER6976254.1"/>
    </source>
</evidence>